<comment type="caution">
    <text evidence="1">The sequence shown here is derived from an EMBL/GenBank/DDBJ whole genome shotgun (WGS) entry which is preliminary data.</text>
</comment>
<dbReference type="EMBL" id="JABFTP020000144">
    <property type="protein sequence ID" value="KAL3283095.1"/>
    <property type="molecule type" value="Genomic_DNA"/>
</dbReference>
<evidence type="ECO:0000313" key="1">
    <source>
        <dbReference type="EMBL" id="KAL3283095.1"/>
    </source>
</evidence>
<dbReference type="Gene3D" id="3.30.40.10">
    <property type="entry name" value="Zinc/RING finger domain, C3HC4 (zinc finger)"/>
    <property type="match status" value="1"/>
</dbReference>
<name>A0ABD2NWT1_9CUCU</name>
<gene>
    <name evidence="1" type="ORF">HHI36_006254</name>
</gene>
<evidence type="ECO:0000313" key="2">
    <source>
        <dbReference type="Proteomes" id="UP001516400"/>
    </source>
</evidence>
<sequence length="152" mass="17178">MAHCGSCGTVIAAGSSSIKCSGILKSYFHVRCVEIRAKDWKVVKEYVNIKWFWKCCIKLSNLLTGIHDEIDSFRTDIGQEMNNLKNLIKKPNEITKVDAMSHAKVAIEAIVVKPPNVQRSEVTRKTITENTQYIPKLPELKEKSIIPKIYSS</sequence>
<accession>A0ABD2NWT1</accession>
<organism evidence="1 2">
    <name type="scientific">Cryptolaemus montrouzieri</name>
    <dbReference type="NCBI Taxonomy" id="559131"/>
    <lineage>
        <taxon>Eukaryota</taxon>
        <taxon>Metazoa</taxon>
        <taxon>Ecdysozoa</taxon>
        <taxon>Arthropoda</taxon>
        <taxon>Hexapoda</taxon>
        <taxon>Insecta</taxon>
        <taxon>Pterygota</taxon>
        <taxon>Neoptera</taxon>
        <taxon>Endopterygota</taxon>
        <taxon>Coleoptera</taxon>
        <taxon>Polyphaga</taxon>
        <taxon>Cucujiformia</taxon>
        <taxon>Coccinelloidea</taxon>
        <taxon>Coccinellidae</taxon>
        <taxon>Scymninae</taxon>
        <taxon>Scymnini</taxon>
        <taxon>Cryptolaemus</taxon>
    </lineage>
</organism>
<dbReference type="InterPro" id="IPR013083">
    <property type="entry name" value="Znf_RING/FYVE/PHD"/>
</dbReference>
<dbReference type="AlphaFoldDB" id="A0ABD2NWT1"/>
<reference evidence="1 2" key="1">
    <citation type="journal article" date="2021" name="BMC Biol.">
        <title>Horizontally acquired antibacterial genes associated with adaptive radiation of ladybird beetles.</title>
        <authorList>
            <person name="Li H.S."/>
            <person name="Tang X.F."/>
            <person name="Huang Y.H."/>
            <person name="Xu Z.Y."/>
            <person name="Chen M.L."/>
            <person name="Du X.Y."/>
            <person name="Qiu B.Y."/>
            <person name="Chen P.T."/>
            <person name="Zhang W."/>
            <person name="Slipinski A."/>
            <person name="Escalona H.E."/>
            <person name="Waterhouse R.M."/>
            <person name="Zwick A."/>
            <person name="Pang H."/>
        </authorList>
    </citation>
    <scope>NUCLEOTIDE SEQUENCE [LARGE SCALE GENOMIC DNA]</scope>
    <source>
        <strain evidence="1">SYSU2018</strain>
    </source>
</reference>
<dbReference type="Proteomes" id="UP001516400">
    <property type="component" value="Unassembled WGS sequence"/>
</dbReference>
<keyword evidence="2" id="KW-1185">Reference proteome</keyword>
<proteinExistence type="predicted"/>
<protein>
    <recommendedName>
        <fullName evidence="3">PARP-type domain-containing protein</fullName>
    </recommendedName>
</protein>
<evidence type="ECO:0008006" key="3">
    <source>
        <dbReference type="Google" id="ProtNLM"/>
    </source>
</evidence>